<keyword evidence="5" id="KW-1185">Reference proteome</keyword>
<keyword evidence="3" id="KW-0812">Transmembrane</keyword>
<dbReference type="SUPFAM" id="SSF52833">
    <property type="entry name" value="Thioredoxin-like"/>
    <property type="match status" value="1"/>
</dbReference>
<evidence type="ECO:0000313" key="4">
    <source>
        <dbReference type="EMBL" id="QEK52983.1"/>
    </source>
</evidence>
<evidence type="ECO:0000313" key="5">
    <source>
        <dbReference type="Proteomes" id="UP000323653"/>
    </source>
</evidence>
<dbReference type="InterPro" id="IPR003782">
    <property type="entry name" value="SCO1/SenC"/>
</dbReference>
<protein>
    <submittedName>
        <fullName evidence="4">Redoxin domain-containing protein</fullName>
    </submittedName>
</protein>
<keyword evidence="2" id="KW-0479">Metal-binding</keyword>
<feature type="transmembrane region" description="Helical" evidence="3">
    <location>
        <begin position="6"/>
        <end position="27"/>
    </location>
</feature>
<name>A0A5C0VMU5_9SPHI</name>
<dbReference type="AlphaFoldDB" id="A0A5C0VMU5"/>
<evidence type="ECO:0000256" key="3">
    <source>
        <dbReference type="SAM" id="Phobius"/>
    </source>
</evidence>
<dbReference type="GO" id="GO:0046872">
    <property type="term" value="F:metal ion binding"/>
    <property type="evidence" value="ECO:0007669"/>
    <property type="project" value="UniProtKB-KW"/>
</dbReference>
<organism evidence="4 5">
    <name type="scientific">Pedobacter aquae</name>
    <dbReference type="NCBI Taxonomy" id="2605747"/>
    <lineage>
        <taxon>Bacteria</taxon>
        <taxon>Pseudomonadati</taxon>
        <taxon>Bacteroidota</taxon>
        <taxon>Sphingobacteriia</taxon>
        <taxon>Sphingobacteriales</taxon>
        <taxon>Sphingobacteriaceae</taxon>
        <taxon>Pedobacter</taxon>
    </lineage>
</organism>
<proteinExistence type="inferred from homology"/>
<dbReference type="KEGG" id="pej:FYC62_15865"/>
<dbReference type="PANTHER" id="PTHR12151:SF25">
    <property type="entry name" value="LINALOOL DEHYDRATASE_ISOMERASE DOMAIN-CONTAINING PROTEIN"/>
    <property type="match status" value="1"/>
</dbReference>
<dbReference type="RefSeq" id="WP_149075642.1">
    <property type="nucleotide sequence ID" value="NZ_CP043329.1"/>
</dbReference>
<dbReference type="Proteomes" id="UP000323653">
    <property type="component" value="Chromosome"/>
</dbReference>
<comment type="similarity">
    <text evidence="1">Belongs to the SCO1/2 family.</text>
</comment>
<sequence length="233" mass="26871">MSNKFPLAKILILVTILAVPGFLYYLLQSKGENRYKPLPIFGPKEVAKTFTKKRGKKIPDTIFHVVKSFEATNQNGDKVLIDSIKKQLIVVNFFYSRSKDIVPQMYTNIKWLNKEFKDNKIVRFLSISVDPEFDNQSVLAQYAKQYDAVSGKWDFLSADTSVVYPLAKNQFFLNALEDKQNDGFIHSEKLVLLDAEHRIRGYYDATSAPEVKKMGDEMKILITEELRKIKAEF</sequence>
<keyword evidence="2" id="KW-0186">Copper</keyword>
<accession>A0A5C0VMU5</accession>
<dbReference type="EMBL" id="CP043329">
    <property type="protein sequence ID" value="QEK52983.1"/>
    <property type="molecule type" value="Genomic_DNA"/>
</dbReference>
<dbReference type="InterPro" id="IPR036249">
    <property type="entry name" value="Thioredoxin-like_sf"/>
</dbReference>
<keyword evidence="3" id="KW-1133">Transmembrane helix</keyword>
<keyword evidence="3" id="KW-0472">Membrane</keyword>
<feature type="binding site" evidence="2">
    <location>
        <position position="186"/>
    </location>
    <ligand>
        <name>Cu cation</name>
        <dbReference type="ChEBI" id="CHEBI:23378"/>
    </ligand>
</feature>
<gene>
    <name evidence="4" type="ORF">FYC62_15865</name>
</gene>
<dbReference type="Pfam" id="PF02630">
    <property type="entry name" value="SCO1-SenC"/>
    <property type="match status" value="1"/>
</dbReference>
<reference evidence="4 5" key="1">
    <citation type="submission" date="2019-08" db="EMBL/GenBank/DDBJ databases">
        <title>Pedobacter sp. nov., isolated from Han river, South Korea.</title>
        <authorList>
            <person name="Lee D.-H."/>
            <person name="Kim Y.-S."/>
            <person name="Hwang E.-M."/>
            <person name="Le Tran T.C."/>
            <person name="Cha C.-J."/>
        </authorList>
    </citation>
    <scope>NUCLEOTIDE SEQUENCE [LARGE SCALE GENOMIC DNA]</scope>
    <source>
        <strain evidence="4 5">CJ43</strain>
    </source>
</reference>
<dbReference type="PANTHER" id="PTHR12151">
    <property type="entry name" value="ELECTRON TRANSPORT PROTIN SCO1/SENC FAMILY MEMBER"/>
    <property type="match status" value="1"/>
</dbReference>
<dbReference type="Gene3D" id="3.40.30.10">
    <property type="entry name" value="Glutaredoxin"/>
    <property type="match status" value="1"/>
</dbReference>
<dbReference type="CDD" id="cd02968">
    <property type="entry name" value="SCO"/>
    <property type="match status" value="1"/>
</dbReference>
<evidence type="ECO:0000256" key="2">
    <source>
        <dbReference type="PIRSR" id="PIRSR603782-1"/>
    </source>
</evidence>
<evidence type="ECO:0000256" key="1">
    <source>
        <dbReference type="ARBA" id="ARBA00010996"/>
    </source>
</evidence>